<dbReference type="InterPro" id="IPR023408">
    <property type="entry name" value="MscS_beta-dom_sf"/>
</dbReference>
<evidence type="ECO:0000259" key="11">
    <source>
        <dbReference type="Pfam" id="PF00924"/>
    </source>
</evidence>
<keyword evidence="7 10" id="KW-0472">Membrane</keyword>
<dbReference type="GO" id="GO:0071470">
    <property type="term" value="P:cellular response to osmotic stress"/>
    <property type="evidence" value="ECO:0007669"/>
    <property type="project" value="InterPro"/>
</dbReference>
<evidence type="ECO:0000256" key="3">
    <source>
        <dbReference type="ARBA" id="ARBA00022519"/>
    </source>
</evidence>
<keyword evidence="6" id="KW-0346">Stress response</keyword>
<evidence type="ECO:0000256" key="8">
    <source>
        <dbReference type="ARBA" id="ARBA00093630"/>
    </source>
</evidence>
<evidence type="ECO:0000256" key="2">
    <source>
        <dbReference type="ARBA" id="ARBA00022475"/>
    </source>
</evidence>
<feature type="transmembrane region" description="Helical" evidence="10">
    <location>
        <begin position="77"/>
        <end position="97"/>
    </location>
</feature>
<dbReference type="Pfam" id="PF00924">
    <property type="entry name" value="MS_channel_2nd"/>
    <property type="match status" value="1"/>
</dbReference>
<evidence type="ECO:0000256" key="1">
    <source>
        <dbReference type="ARBA" id="ARBA00004429"/>
    </source>
</evidence>
<dbReference type="GO" id="GO:0008381">
    <property type="term" value="F:mechanosensitive monoatomic ion channel activity"/>
    <property type="evidence" value="ECO:0007669"/>
    <property type="project" value="InterPro"/>
</dbReference>
<feature type="domain" description="Mechanosensitive ion channel MscS" evidence="11">
    <location>
        <begin position="210"/>
        <end position="278"/>
    </location>
</feature>
<dbReference type="SUPFAM" id="SSF50182">
    <property type="entry name" value="Sm-like ribonucleoproteins"/>
    <property type="match status" value="1"/>
</dbReference>
<evidence type="ECO:0000313" key="12">
    <source>
        <dbReference type="EMBL" id="MCY1722541.1"/>
    </source>
</evidence>
<dbReference type="PANTHER" id="PTHR30414:SF0">
    <property type="entry name" value="MINICONDUCTANCE MECHANOSENSITIVE CHANNEL YBDG"/>
    <property type="match status" value="1"/>
</dbReference>
<evidence type="ECO:0000313" key="13">
    <source>
        <dbReference type="Proteomes" id="UP001145087"/>
    </source>
</evidence>
<evidence type="ECO:0000256" key="10">
    <source>
        <dbReference type="SAM" id="Phobius"/>
    </source>
</evidence>
<reference evidence="12" key="1">
    <citation type="submission" date="2022-11" db="EMBL/GenBank/DDBJ databases">
        <title>Marilongibacter aestuarii gen. nov., sp. nov., isolated from tidal flat sediment.</title>
        <authorList>
            <person name="Jiayan W."/>
        </authorList>
    </citation>
    <scope>NUCLEOTIDE SEQUENCE</scope>
    <source>
        <strain evidence="12">Z1-6</strain>
    </source>
</reference>
<evidence type="ECO:0000256" key="5">
    <source>
        <dbReference type="ARBA" id="ARBA00022989"/>
    </source>
</evidence>
<evidence type="ECO:0000256" key="9">
    <source>
        <dbReference type="ARBA" id="ARBA00093659"/>
    </source>
</evidence>
<keyword evidence="4 10" id="KW-0812">Transmembrane</keyword>
<dbReference type="EMBL" id="JAPOHD010000059">
    <property type="protein sequence ID" value="MCY1722541.1"/>
    <property type="molecule type" value="Genomic_DNA"/>
</dbReference>
<sequence length="441" mass="50692">MRTFYKFLLEYLREIGGAEFWVKPTSAFLTIVLIIFIAWLAHFITRHIFLKIVQRVAERTKTQWDDILVKNNVFKRLAHLVPAFILLYAADFSYPLIHKELSDLAPDVLAELSKDHYFSLTGFLINIAKIYFTVIVVSVTNSVLNSGLEIYNTTEYSHHRPIKGYVQLVKIFVFFMAGIMILSVLLNRNPTVLLTGLGAMAAVLMLVFKDTILGFVASIQLSANNMVKIGDWIEMKSHGADGTVIDITLNTVKVQNWDKTISTIPTYSLVSESFNNWKGMEESGGRRIKRSVAIDTNSIKFCDEAMLSRFEKFDLIRGYVRQKEEELKEYNKGKNLTEEDFISGRHQTNIGIFRKYLEVYLKQHPKVHNDMTFLVRQLQPVGKGLPIEIYVFCNDQEWAHYEAIQADIFDHIFAVIPEFELRVFQEPTGADIAQIGLKIRN</sequence>
<dbReference type="InterPro" id="IPR030192">
    <property type="entry name" value="YbdG"/>
</dbReference>
<comment type="subcellular location">
    <subcellularLocation>
        <location evidence="1">Cell inner membrane</location>
        <topology evidence="1">Multi-pass membrane protein</topology>
    </subcellularLocation>
</comment>
<keyword evidence="3" id="KW-0997">Cell inner membrane</keyword>
<keyword evidence="2" id="KW-1003">Cell membrane</keyword>
<protein>
    <recommendedName>
        <fullName evidence="8">Mechanosensing system component YbdG</fullName>
    </recommendedName>
    <alternativeName>
        <fullName evidence="9">Mechanosensitive channel homolog YbdG</fullName>
    </alternativeName>
</protein>
<organism evidence="12 13">
    <name type="scientific">Draconibacterium aestuarii</name>
    <dbReference type="NCBI Taxonomy" id="2998507"/>
    <lineage>
        <taxon>Bacteria</taxon>
        <taxon>Pseudomonadati</taxon>
        <taxon>Bacteroidota</taxon>
        <taxon>Bacteroidia</taxon>
        <taxon>Marinilabiliales</taxon>
        <taxon>Prolixibacteraceae</taxon>
        <taxon>Draconibacterium</taxon>
    </lineage>
</organism>
<proteinExistence type="predicted"/>
<dbReference type="Proteomes" id="UP001145087">
    <property type="component" value="Unassembled WGS sequence"/>
</dbReference>
<keyword evidence="5 10" id="KW-1133">Transmembrane helix</keyword>
<dbReference type="RefSeq" id="WP_343334866.1">
    <property type="nucleotide sequence ID" value="NZ_JAPOHD010000059.1"/>
</dbReference>
<dbReference type="PANTHER" id="PTHR30414">
    <property type="entry name" value="MINICONDUCTANCE MECHANOSENSITIVE CHANNEL YBDG"/>
    <property type="match status" value="1"/>
</dbReference>
<dbReference type="FunFam" id="2.30.30.60:FF:000002">
    <property type="entry name" value="Mechanosensitive ion channel family protein"/>
    <property type="match status" value="1"/>
</dbReference>
<dbReference type="InterPro" id="IPR006685">
    <property type="entry name" value="MscS_channel_2nd"/>
</dbReference>
<gene>
    <name evidence="12" type="ORF">OU798_19480</name>
</gene>
<dbReference type="Gene3D" id="2.30.30.60">
    <property type="match status" value="1"/>
</dbReference>
<accession>A0A9X3F8I6</accession>
<name>A0A9X3F8I6_9BACT</name>
<evidence type="ECO:0000256" key="6">
    <source>
        <dbReference type="ARBA" id="ARBA00023016"/>
    </source>
</evidence>
<evidence type="ECO:0000256" key="7">
    <source>
        <dbReference type="ARBA" id="ARBA00023136"/>
    </source>
</evidence>
<feature type="transmembrane region" description="Helical" evidence="10">
    <location>
        <begin position="192"/>
        <end position="219"/>
    </location>
</feature>
<feature type="transmembrane region" description="Helical" evidence="10">
    <location>
        <begin position="165"/>
        <end position="186"/>
    </location>
</feature>
<dbReference type="InterPro" id="IPR010920">
    <property type="entry name" value="LSM_dom_sf"/>
</dbReference>
<dbReference type="AlphaFoldDB" id="A0A9X3F8I6"/>
<dbReference type="GO" id="GO:0005886">
    <property type="term" value="C:plasma membrane"/>
    <property type="evidence" value="ECO:0007669"/>
    <property type="project" value="UniProtKB-SubCell"/>
</dbReference>
<keyword evidence="13" id="KW-1185">Reference proteome</keyword>
<evidence type="ECO:0000256" key="4">
    <source>
        <dbReference type="ARBA" id="ARBA00022692"/>
    </source>
</evidence>
<comment type="caution">
    <text evidence="12">The sequence shown here is derived from an EMBL/GenBank/DDBJ whole genome shotgun (WGS) entry which is preliminary data.</text>
</comment>
<feature type="transmembrane region" description="Helical" evidence="10">
    <location>
        <begin position="117"/>
        <end position="144"/>
    </location>
</feature>
<feature type="transmembrane region" description="Helical" evidence="10">
    <location>
        <begin position="20"/>
        <end position="41"/>
    </location>
</feature>